<sequence>MTFYVGARCWYPSKEHGWVGAEIIELNSESTEARLRLENDEEIEVNLDKIKEDFNDALHLRNPPVLEATDDLTSLTFLNEPAVLHAIKKRFTDKNIYTYSGIVLIATNPFANVDELYSPEKIHEYSTNRKEDLQPHIFAIADSAFKHMKNYGENQTIIVSGESGAGKTVSAKYIMRYYASVQDEAAHMQKTSEIEHRILATNPIMEAFGNAKTTRNDNSSRFGKYLSISFNKDNKILGAQIKTYLLERSRLVFQPKGERNYHIFYQMLNGLTDDQKVKLHLDKPIDYYYYMNQGGDPYIPDVSDKDEFHTTINALGMVGIHSEVQEQIFQILSGILHLGNIEIKKLRNDASVSSEDKNLQIACELLGIDSFNFAKWITKKQIITRSEKIISNLNYNQAIVVRDSVSKFIYSALFNWLIETINANLNKEIKSDDVKYFIGVLDIYGFEHFEKNSFEQFCINYANEKLQQEFNQHVFKLEQEEYIKEEIEWSFIEFNDNQPCIDLIENKLGILSLLDEESRLPSGSDESWTQKLYQSFDKEPTNKVFSKPRFGQTKFVVSHYAHDVAYDVEGFIEKNRDTVPDTHLEILKSSSNKMLVSLLDNLEKTSMNIEEKKKEHTTFPGSRRMVQKKPTLGSLFKGSLTDLMNTINATNVHYIRCIKPNPNKEAWKFENLMVLSQLRACGVLETIKISSAGFPSRWSFDEFVQRYYFLVPNSEWQQYLYDDTANLLPLVKNILDVTIDDKEKYQIGRTKIFFRAGMLAQLEKLRSTVFTKIITKIQKKIRGRYYRKQYLAIIESIRNIQLRLHNNLLRKKINHELQIRFATMIQSVIRAKTVQTYYADIVRSNILLQAYLKKILIQEYIRQEQRKLALVLIQSRIKAYYQRSKYTKMKKSSIMIQSHMRKRATQIEYQKLKESMMFSNSEEAKLIVEFLDFIKELKDKINENKTNYDTIKQLENSEDILSILNNDTKYNDMKLEINNVINLLQKNYSDIKTLRKQYIQWQNTVKSQLKYFNNKETHKADNKTNILHERLHLLDSELKDIVLLNDTSKFATINHSASPESKLNVDLENISEDSTMFLSQQVNNPNIKNILTVEKDIFNEVHDEFLKSYTIPRIVNEFDNNISILYPALLINFVSQKYIDNKLFNNLINFLESSINSILQNMSNLSDDKNLVGDGLFWFSNLFEIYSYIKSFIDRDETHSYWHELIGNALITAYNTWLKKLMSYIRYDLNLSNILIGSPSRFNEEGINEKKLIHLLVFFYELIKFSKMYKLENHIVHGIIINILNFTNSLCVNDLCVKFYNMDWKLGHKIHNNLKSLDDWFLKHNIKIDPRKDLVHLRQLCTLLQLRMNNLSDLEVAKDFCYLLNPVQLQTILKKYKPAKGDSKIPSDILDHLANVINKDKSKAGSLTLKMELNDFPNPVLDKSLNLKTEIRVINEADLRDPNVVNHPKYKLASIDQIVRVMTS</sequence>
<dbReference type="PRINTS" id="PR00193">
    <property type="entry name" value="MYOSINHEAVY"/>
</dbReference>
<dbReference type="Gene3D" id="1.10.10.820">
    <property type="match status" value="1"/>
</dbReference>
<protein>
    <submittedName>
        <fullName evidence="13">Uncharacterized protein</fullName>
    </submittedName>
</protein>
<dbReference type="InterPro" id="IPR036103">
    <property type="entry name" value="MYSc_Myo5"/>
</dbReference>
<keyword evidence="2" id="KW-0677">Repeat</keyword>
<dbReference type="EMBL" id="JAWIZZ010000048">
    <property type="protein sequence ID" value="KAK5778987.1"/>
    <property type="molecule type" value="Genomic_DNA"/>
</dbReference>
<dbReference type="PROSITE" id="PS51126">
    <property type="entry name" value="DILUTE"/>
    <property type="match status" value="1"/>
</dbReference>
<organism evidence="13 14">
    <name type="scientific">Arxiozyma heterogenica</name>
    <dbReference type="NCBI Taxonomy" id="278026"/>
    <lineage>
        <taxon>Eukaryota</taxon>
        <taxon>Fungi</taxon>
        <taxon>Dikarya</taxon>
        <taxon>Ascomycota</taxon>
        <taxon>Saccharomycotina</taxon>
        <taxon>Saccharomycetes</taxon>
        <taxon>Saccharomycetales</taxon>
        <taxon>Saccharomycetaceae</taxon>
        <taxon>Arxiozyma</taxon>
    </lineage>
</organism>
<keyword evidence="8 9" id="KW-0009">Actin-binding</keyword>
<keyword evidence="5" id="KW-0175">Coiled coil</keyword>
<dbReference type="PROSITE" id="PS51456">
    <property type="entry name" value="MYOSIN_MOTOR"/>
    <property type="match status" value="1"/>
</dbReference>
<evidence type="ECO:0000256" key="1">
    <source>
        <dbReference type="ARBA" id="ARBA00008314"/>
    </source>
</evidence>
<dbReference type="PANTHER" id="PTHR13140">
    <property type="entry name" value="MYOSIN"/>
    <property type="match status" value="1"/>
</dbReference>
<dbReference type="PROSITE" id="PS51844">
    <property type="entry name" value="SH3_LIKE"/>
    <property type="match status" value="1"/>
</dbReference>
<feature type="domain" description="Myosin N-terminal SH3-like" evidence="12">
    <location>
        <begin position="4"/>
        <end position="55"/>
    </location>
</feature>
<dbReference type="Gene3D" id="1.20.5.190">
    <property type="match status" value="1"/>
</dbReference>
<comment type="caution">
    <text evidence="13">The sequence shown here is derived from an EMBL/GenBank/DDBJ whole genome shotgun (WGS) entry which is preliminary data.</text>
</comment>
<feature type="binding site" evidence="9">
    <location>
        <begin position="161"/>
        <end position="168"/>
    </location>
    <ligand>
        <name>ATP</name>
        <dbReference type="ChEBI" id="CHEBI:30616"/>
    </ligand>
</feature>
<dbReference type="PROSITE" id="PS50096">
    <property type="entry name" value="IQ"/>
    <property type="match status" value="2"/>
</dbReference>
<dbReference type="Pfam" id="PF01843">
    <property type="entry name" value="DIL"/>
    <property type="match status" value="1"/>
</dbReference>
<evidence type="ECO:0000256" key="5">
    <source>
        <dbReference type="ARBA" id="ARBA00023054"/>
    </source>
</evidence>
<feature type="domain" description="Myosin motor" evidence="11">
    <location>
        <begin position="67"/>
        <end position="767"/>
    </location>
</feature>
<evidence type="ECO:0000259" key="12">
    <source>
        <dbReference type="PROSITE" id="PS51844"/>
    </source>
</evidence>
<dbReference type="SMART" id="SM00242">
    <property type="entry name" value="MYSc"/>
    <property type="match status" value="1"/>
</dbReference>
<dbReference type="Gene3D" id="3.40.850.10">
    <property type="entry name" value="Kinesin motor domain"/>
    <property type="match status" value="1"/>
</dbReference>
<dbReference type="GO" id="GO:0007015">
    <property type="term" value="P:actin filament organization"/>
    <property type="evidence" value="ECO:0007669"/>
    <property type="project" value="TreeGrafter"/>
</dbReference>
<dbReference type="FunFam" id="1.10.10.820:FF:000001">
    <property type="entry name" value="Myosin heavy chain"/>
    <property type="match status" value="1"/>
</dbReference>
<dbReference type="InterPro" id="IPR002710">
    <property type="entry name" value="Dilute_dom"/>
</dbReference>
<dbReference type="SUPFAM" id="SSF50084">
    <property type="entry name" value="Myosin S1 fragment, N-terminal domain"/>
    <property type="match status" value="1"/>
</dbReference>
<accession>A0AAN7WPE3</accession>
<dbReference type="GO" id="GO:0051015">
    <property type="term" value="F:actin filament binding"/>
    <property type="evidence" value="ECO:0007669"/>
    <property type="project" value="TreeGrafter"/>
</dbReference>
<evidence type="ECO:0000259" key="10">
    <source>
        <dbReference type="PROSITE" id="PS51126"/>
    </source>
</evidence>
<evidence type="ECO:0000259" key="11">
    <source>
        <dbReference type="PROSITE" id="PS51456"/>
    </source>
</evidence>
<dbReference type="SMART" id="SM01132">
    <property type="entry name" value="DIL"/>
    <property type="match status" value="1"/>
</dbReference>
<keyword evidence="7 9" id="KW-0505">Motor protein</keyword>
<keyword evidence="4 9" id="KW-0067">ATP-binding</keyword>
<evidence type="ECO:0000313" key="13">
    <source>
        <dbReference type="EMBL" id="KAK5778987.1"/>
    </source>
</evidence>
<evidence type="ECO:0000256" key="9">
    <source>
        <dbReference type="PROSITE-ProRule" id="PRU00782"/>
    </source>
</evidence>
<reference evidence="14" key="1">
    <citation type="submission" date="2023-07" db="EMBL/GenBank/DDBJ databases">
        <title>A draft genome of Kazachstania heterogenica Y-27499.</title>
        <authorList>
            <person name="Donic C."/>
            <person name="Kralova J.S."/>
            <person name="Fidel L."/>
            <person name="Ben-Dor S."/>
            <person name="Jung S."/>
        </authorList>
    </citation>
    <scope>NUCLEOTIDE SEQUENCE [LARGE SCALE GENOMIC DNA]</scope>
    <source>
        <strain evidence="14">Y27499</strain>
    </source>
</reference>
<evidence type="ECO:0000256" key="6">
    <source>
        <dbReference type="ARBA" id="ARBA00023123"/>
    </source>
</evidence>
<dbReference type="PANTHER" id="PTHR13140:SF706">
    <property type="entry name" value="DILUTE CLASS UNCONVENTIONAL MYOSIN, ISOFORM C"/>
    <property type="match status" value="1"/>
</dbReference>
<dbReference type="SUPFAM" id="SSF52540">
    <property type="entry name" value="P-loop containing nucleoside triphosphate hydrolases"/>
    <property type="match status" value="1"/>
</dbReference>
<dbReference type="CDD" id="cd01380">
    <property type="entry name" value="MYSc_Myo5"/>
    <property type="match status" value="1"/>
</dbReference>
<evidence type="ECO:0000256" key="4">
    <source>
        <dbReference type="ARBA" id="ARBA00022840"/>
    </source>
</evidence>
<keyword evidence="14" id="KW-1185">Reference proteome</keyword>
<dbReference type="Gene3D" id="1.20.5.4820">
    <property type="match status" value="1"/>
</dbReference>
<evidence type="ECO:0000256" key="3">
    <source>
        <dbReference type="ARBA" id="ARBA00022741"/>
    </source>
</evidence>
<dbReference type="Pfam" id="PF00063">
    <property type="entry name" value="Myosin_head"/>
    <property type="match status" value="1"/>
</dbReference>
<dbReference type="Gene3D" id="1.20.120.720">
    <property type="entry name" value="Myosin VI head, motor domain, U50 subdomain"/>
    <property type="match status" value="1"/>
</dbReference>
<dbReference type="GO" id="GO:0005737">
    <property type="term" value="C:cytoplasm"/>
    <property type="evidence" value="ECO:0007669"/>
    <property type="project" value="TreeGrafter"/>
</dbReference>
<feature type="domain" description="Dilute" evidence="10">
    <location>
        <begin position="1145"/>
        <end position="1399"/>
    </location>
</feature>
<feature type="region of interest" description="Actin-binding" evidence="9">
    <location>
        <begin position="640"/>
        <end position="662"/>
    </location>
</feature>
<dbReference type="InterPro" id="IPR027417">
    <property type="entry name" value="P-loop_NTPase"/>
</dbReference>
<dbReference type="InterPro" id="IPR004009">
    <property type="entry name" value="SH3_Myosin"/>
</dbReference>
<gene>
    <name evidence="13" type="ORF">RI543_003606</name>
</gene>
<dbReference type="InterPro" id="IPR036961">
    <property type="entry name" value="Kinesin_motor_dom_sf"/>
</dbReference>
<dbReference type="GO" id="GO:0016459">
    <property type="term" value="C:myosin complex"/>
    <property type="evidence" value="ECO:0007669"/>
    <property type="project" value="UniProtKB-KW"/>
</dbReference>
<dbReference type="GO" id="GO:0016020">
    <property type="term" value="C:membrane"/>
    <property type="evidence" value="ECO:0007669"/>
    <property type="project" value="TreeGrafter"/>
</dbReference>
<evidence type="ECO:0000313" key="14">
    <source>
        <dbReference type="Proteomes" id="UP001306508"/>
    </source>
</evidence>
<evidence type="ECO:0000256" key="8">
    <source>
        <dbReference type="ARBA" id="ARBA00023203"/>
    </source>
</evidence>
<dbReference type="Proteomes" id="UP001306508">
    <property type="component" value="Unassembled WGS sequence"/>
</dbReference>
<dbReference type="GO" id="GO:0005524">
    <property type="term" value="F:ATP binding"/>
    <property type="evidence" value="ECO:0007669"/>
    <property type="project" value="UniProtKB-UniRule"/>
</dbReference>
<dbReference type="GO" id="GO:0000146">
    <property type="term" value="F:microfilament motor activity"/>
    <property type="evidence" value="ECO:0007669"/>
    <property type="project" value="TreeGrafter"/>
</dbReference>
<evidence type="ECO:0000256" key="7">
    <source>
        <dbReference type="ARBA" id="ARBA00023175"/>
    </source>
</evidence>
<comment type="similarity">
    <text evidence="1 9">Belongs to the TRAFAC class myosin-kinesin ATPase superfamily. Myosin family.</text>
</comment>
<evidence type="ECO:0000256" key="2">
    <source>
        <dbReference type="ARBA" id="ARBA00022737"/>
    </source>
</evidence>
<keyword evidence="3 9" id="KW-0547">Nucleotide-binding</keyword>
<name>A0AAN7WPE3_9SACH</name>
<dbReference type="InterPro" id="IPR001609">
    <property type="entry name" value="Myosin_head_motor_dom-like"/>
</dbReference>
<keyword evidence="6 9" id="KW-0518">Myosin</keyword>
<proteinExistence type="inferred from homology"/>
<dbReference type="Gene3D" id="1.20.58.530">
    <property type="match status" value="1"/>
</dbReference>